<feature type="compositionally biased region" description="Polar residues" evidence="6">
    <location>
        <begin position="1"/>
        <end position="12"/>
    </location>
</feature>
<dbReference type="InterPro" id="IPR027417">
    <property type="entry name" value="P-loop_NTPase"/>
</dbReference>
<evidence type="ECO:0000313" key="8">
    <source>
        <dbReference type="EMBL" id="OMH85810.1"/>
    </source>
</evidence>
<gene>
    <name evidence="8" type="ORF">AX774_g618</name>
</gene>
<sequence>MKKNRISQQAKPANQGVGFGIRKQIQPSAAFHEYENITGDANPKIKKIDEVDPLDEYMSVIETQLQNEQKEVQGNPNNTEKAKQKGVEEGEDEEEEDMVDTYIRAMDEKGYKFGTYKEDASEIKTWIQDKEVLEVPEEIQQFSNKNIEPMKKVDHSKIQYRNIKKFEYSEHNEVKSFELRNIRKELGISVSENDKTKPCLKFEHFGFPENLNKIIEKYDFKDPTDIQKQVRYYIRVK</sequence>
<keyword evidence="4" id="KW-0067">ATP-binding</keyword>
<dbReference type="InterPro" id="IPR014014">
    <property type="entry name" value="RNA_helicase_DEAD_Q_motif"/>
</dbReference>
<evidence type="ECO:0000313" key="9">
    <source>
        <dbReference type="Proteomes" id="UP000188320"/>
    </source>
</evidence>
<dbReference type="Gene3D" id="3.40.50.300">
    <property type="entry name" value="P-loop containing nucleotide triphosphate hydrolases"/>
    <property type="match status" value="1"/>
</dbReference>
<keyword evidence="2" id="KW-0378">Hydrolase</keyword>
<dbReference type="EMBL" id="LSSK01000042">
    <property type="protein sequence ID" value="OMH85810.1"/>
    <property type="molecule type" value="Genomic_DNA"/>
</dbReference>
<evidence type="ECO:0000256" key="1">
    <source>
        <dbReference type="ARBA" id="ARBA00022741"/>
    </source>
</evidence>
<feature type="short sequence motif" description="Q motif" evidence="5">
    <location>
        <begin position="200"/>
        <end position="228"/>
    </location>
</feature>
<evidence type="ECO:0000259" key="7">
    <source>
        <dbReference type="PROSITE" id="PS51195"/>
    </source>
</evidence>
<evidence type="ECO:0000256" key="6">
    <source>
        <dbReference type="SAM" id="MobiDB-lite"/>
    </source>
</evidence>
<dbReference type="Proteomes" id="UP000188320">
    <property type="component" value="Unassembled WGS sequence"/>
</dbReference>
<proteinExistence type="predicted"/>
<accession>A0A1R1PXW9</accession>
<comment type="caution">
    <text evidence="8">The sequence shown here is derived from an EMBL/GenBank/DDBJ whole genome shotgun (WGS) entry which is preliminary data.</text>
</comment>
<keyword evidence="9" id="KW-1185">Reference proteome</keyword>
<dbReference type="AlphaFoldDB" id="A0A1R1PXW9"/>
<feature type="domain" description="DEAD-box RNA helicase Q" evidence="7">
    <location>
        <begin position="200"/>
        <end position="228"/>
    </location>
</feature>
<dbReference type="PROSITE" id="PS51195">
    <property type="entry name" value="Q_MOTIF"/>
    <property type="match status" value="1"/>
</dbReference>
<feature type="region of interest" description="Disordered" evidence="6">
    <location>
        <begin position="65"/>
        <end position="97"/>
    </location>
</feature>
<name>A0A1R1PXW9_ZANCU</name>
<feature type="compositionally biased region" description="Polar residues" evidence="6">
    <location>
        <begin position="65"/>
        <end position="79"/>
    </location>
</feature>
<feature type="region of interest" description="Disordered" evidence="6">
    <location>
        <begin position="1"/>
        <end position="20"/>
    </location>
</feature>
<keyword evidence="1" id="KW-0547">Nucleotide-binding</keyword>
<evidence type="ECO:0000256" key="2">
    <source>
        <dbReference type="ARBA" id="ARBA00022801"/>
    </source>
</evidence>
<dbReference type="OrthoDB" id="196131at2759"/>
<reference evidence="9" key="1">
    <citation type="submission" date="2017-01" db="EMBL/GenBank/DDBJ databases">
        <authorList>
            <person name="Wang Y."/>
            <person name="White M."/>
            <person name="Kvist S."/>
            <person name="Moncalvo J.-M."/>
        </authorList>
    </citation>
    <scope>NUCLEOTIDE SEQUENCE [LARGE SCALE GENOMIC DNA]</scope>
    <source>
        <strain evidence="9">COL-18-3</strain>
    </source>
</reference>
<evidence type="ECO:0000256" key="5">
    <source>
        <dbReference type="PROSITE-ProRule" id="PRU00552"/>
    </source>
</evidence>
<evidence type="ECO:0000256" key="3">
    <source>
        <dbReference type="ARBA" id="ARBA00022806"/>
    </source>
</evidence>
<keyword evidence="3 8" id="KW-0347">Helicase</keyword>
<organism evidence="8 9">
    <name type="scientific">Zancudomyces culisetae</name>
    <name type="common">Gut fungus</name>
    <name type="synonym">Smittium culisetae</name>
    <dbReference type="NCBI Taxonomy" id="1213189"/>
    <lineage>
        <taxon>Eukaryota</taxon>
        <taxon>Fungi</taxon>
        <taxon>Fungi incertae sedis</taxon>
        <taxon>Zoopagomycota</taxon>
        <taxon>Kickxellomycotina</taxon>
        <taxon>Harpellomycetes</taxon>
        <taxon>Harpellales</taxon>
        <taxon>Legeriomycetaceae</taxon>
        <taxon>Zancudomyces</taxon>
    </lineage>
</organism>
<dbReference type="GO" id="GO:0003724">
    <property type="term" value="F:RNA helicase activity"/>
    <property type="evidence" value="ECO:0007669"/>
    <property type="project" value="InterPro"/>
</dbReference>
<dbReference type="GO" id="GO:0005524">
    <property type="term" value="F:ATP binding"/>
    <property type="evidence" value="ECO:0007669"/>
    <property type="project" value="UniProtKB-KW"/>
</dbReference>
<protein>
    <submittedName>
        <fullName evidence="8">DEAD-box ATP-dependent RNA helicase 24</fullName>
    </submittedName>
</protein>
<dbReference type="GO" id="GO:0016787">
    <property type="term" value="F:hydrolase activity"/>
    <property type="evidence" value="ECO:0007669"/>
    <property type="project" value="UniProtKB-KW"/>
</dbReference>
<evidence type="ECO:0000256" key="4">
    <source>
        <dbReference type="ARBA" id="ARBA00022840"/>
    </source>
</evidence>